<reference evidence="9" key="1">
    <citation type="journal article" date="2019" name="Int. J. Syst. Evol. Microbiol.">
        <title>The Global Catalogue of Microorganisms (GCM) 10K type strain sequencing project: providing services to taxonomists for standard genome sequencing and annotation.</title>
        <authorList>
            <consortium name="The Broad Institute Genomics Platform"/>
            <consortium name="The Broad Institute Genome Sequencing Center for Infectious Disease"/>
            <person name="Wu L."/>
            <person name="Ma J."/>
        </authorList>
    </citation>
    <scope>NUCLEOTIDE SEQUENCE [LARGE SCALE GENOMIC DNA]</scope>
    <source>
        <strain evidence="9">KACC 12633</strain>
    </source>
</reference>
<dbReference type="InterPro" id="IPR036631">
    <property type="entry name" value="MGMT_N_sf"/>
</dbReference>
<dbReference type="GO" id="GO:0003908">
    <property type="term" value="F:methylated-DNA-[protein]-cysteine S-methyltransferase activity"/>
    <property type="evidence" value="ECO:0007669"/>
    <property type="project" value="UniProtKB-EC"/>
</dbReference>
<dbReference type="EC" id="2.1.1.63" evidence="8"/>
<comment type="caution">
    <text evidence="8">The sequence shown here is derived from an EMBL/GenBank/DDBJ whole genome shotgun (WGS) entry which is preliminary data.</text>
</comment>
<dbReference type="PANTHER" id="PTHR10815:SF5">
    <property type="entry name" value="METHYLATED-DNA--PROTEIN-CYSTEINE METHYLTRANSFERASE"/>
    <property type="match status" value="1"/>
</dbReference>
<dbReference type="PROSITE" id="PS00374">
    <property type="entry name" value="MGMT"/>
    <property type="match status" value="1"/>
</dbReference>
<accession>A0ABW0Q018</accession>
<evidence type="ECO:0000313" key="9">
    <source>
        <dbReference type="Proteomes" id="UP001596150"/>
    </source>
</evidence>
<dbReference type="InterPro" id="IPR001497">
    <property type="entry name" value="MethylDNA_cys_MeTrfase_AS"/>
</dbReference>
<dbReference type="PANTHER" id="PTHR10815">
    <property type="entry name" value="METHYLATED-DNA--PROTEIN-CYSTEINE METHYLTRANSFERASE"/>
    <property type="match status" value="1"/>
</dbReference>
<protein>
    <submittedName>
        <fullName evidence="8">Methylated-DNA--[protein]-cysteine S-methyltransferase</fullName>
        <ecNumber evidence="8">2.1.1.63</ecNumber>
    </submittedName>
</protein>
<dbReference type="NCBIfam" id="TIGR00589">
    <property type="entry name" value="ogt"/>
    <property type="match status" value="1"/>
</dbReference>
<evidence type="ECO:0000313" key="8">
    <source>
        <dbReference type="EMBL" id="MFC5518174.1"/>
    </source>
</evidence>
<gene>
    <name evidence="8" type="ORF">ACFPP9_20510</name>
</gene>
<comment type="catalytic activity">
    <reaction evidence="6">
        <text>a 6-O-methyl-2'-deoxyguanosine in DNA + L-cysteinyl-[protein] = S-methyl-L-cysteinyl-[protein] + a 2'-deoxyguanosine in DNA</text>
        <dbReference type="Rhea" id="RHEA:24000"/>
        <dbReference type="Rhea" id="RHEA-COMP:10131"/>
        <dbReference type="Rhea" id="RHEA-COMP:10132"/>
        <dbReference type="Rhea" id="RHEA-COMP:11367"/>
        <dbReference type="Rhea" id="RHEA-COMP:11368"/>
        <dbReference type="ChEBI" id="CHEBI:29950"/>
        <dbReference type="ChEBI" id="CHEBI:82612"/>
        <dbReference type="ChEBI" id="CHEBI:85445"/>
        <dbReference type="ChEBI" id="CHEBI:85448"/>
        <dbReference type="EC" id="2.1.1.63"/>
    </reaction>
</comment>
<dbReference type="EMBL" id="JBHSML010000013">
    <property type="protein sequence ID" value="MFC5518174.1"/>
    <property type="molecule type" value="Genomic_DNA"/>
</dbReference>
<evidence type="ECO:0000256" key="4">
    <source>
        <dbReference type="ARBA" id="ARBA00022763"/>
    </source>
</evidence>
<dbReference type="InterPro" id="IPR014048">
    <property type="entry name" value="MethylDNA_cys_MeTrfase_DNA-bd"/>
</dbReference>
<keyword evidence="9" id="KW-1185">Reference proteome</keyword>
<comment type="catalytic activity">
    <reaction evidence="1">
        <text>a 4-O-methyl-thymidine in DNA + L-cysteinyl-[protein] = a thymidine in DNA + S-methyl-L-cysteinyl-[protein]</text>
        <dbReference type="Rhea" id="RHEA:53428"/>
        <dbReference type="Rhea" id="RHEA-COMP:10131"/>
        <dbReference type="Rhea" id="RHEA-COMP:10132"/>
        <dbReference type="Rhea" id="RHEA-COMP:13555"/>
        <dbReference type="Rhea" id="RHEA-COMP:13556"/>
        <dbReference type="ChEBI" id="CHEBI:29950"/>
        <dbReference type="ChEBI" id="CHEBI:82612"/>
        <dbReference type="ChEBI" id="CHEBI:137386"/>
        <dbReference type="ChEBI" id="CHEBI:137387"/>
        <dbReference type="EC" id="2.1.1.63"/>
    </reaction>
</comment>
<feature type="domain" description="Methylated-DNA-[protein]-cysteine S-methyltransferase DNA binding" evidence="7">
    <location>
        <begin position="99"/>
        <end position="178"/>
    </location>
</feature>
<evidence type="ECO:0000256" key="6">
    <source>
        <dbReference type="ARBA" id="ARBA00049348"/>
    </source>
</evidence>
<dbReference type="Proteomes" id="UP001596150">
    <property type="component" value="Unassembled WGS sequence"/>
</dbReference>
<proteinExistence type="predicted"/>
<organism evidence="8 9">
    <name type="scientific">Kaistia terrae</name>
    <dbReference type="NCBI Taxonomy" id="537017"/>
    <lineage>
        <taxon>Bacteria</taxon>
        <taxon>Pseudomonadati</taxon>
        <taxon>Pseudomonadota</taxon>
        <taxon>Alphaproteobacteria</taxon>
        <taxon>Hyphomicrobiales</taxon>
        <taxon>Kaistiaceae</taxon>
        <taxon>Kaistia</taxon>
    </lineage>
</organism>
<keyword evidence="3 8" id="KW-0808">Transferase</keyword>
<dbReference type="SUPFAM" id="SSF53155">
    <property type="entry name" value="Methylated DNA-protein cysteine methyltransferase domain"/>
    <property type="match status" value="1"/>
</dbReference>
<dbReference type="GO" id="GO:0032259">
    <property type="term" value="P:methylation"/>
    <property type="evidence" value="ECO:0007669"/>
    <property type="project" value="UniProtKB-KW"/>
</dbReference>
<keyword evidence="4" id="KW-0227">DNA damage</keyword>
<dbReference type="RefSeq" id="WP_266343655.1">
    <property type="nucleotide sequence ID" value="NZ_JAPKNH010000003.1"/>
</dbReference>
<dbReference type="CDD" id="cd06445">
    <property type="entry name" value="ATase"/>
    <property type="match status" value="1"/>
</dbReference>
<evidence type="ECO:0000256" key="5">
    <source>
        <dbReference type="ARBA" id="ARBA00023204"/>
    </source>
</evidence>
<evidence type="ECO:0000259" key="7">
    <source>
        <dbReference type="Pfam" id="PF01035"/>
    </source>
</evidence>
<keyword evidence="2 8" id="KW-0489">Methyltransferase</keyword>
<dbReference type="InterPro" id="IPR036217">
    <property type="entry name" value="MethylDNA_cys_MeTrfase_DNAb"/>
</dbReference>
<evidence type="ECO:0000256" key="3">
    <source>
        <dbReference type="ARBA" id="ARBA00022679"/>
    </source>
</evidence>
<keyword evidence="5" id="KW-0234">DNA repair</keyword>
<dbReference type="SUPFAM" id="SSF46767">
    <property type="entry name" value="Methylated DNA-protein cysteine methyltransferase, C-terminal domain"/>
    <property type="match status" value="1"/>
</dbReference>
<dbReference type="Pfam" id="PF01035">
    <property type="entry name" value="DNA_binding_1"/>
    <property type="match status" value="1"/>
</dbReference>
<evidence type="ECO:0000256" key="2">
    <source>
        <dbReference type="ARBA" id="ARBA00022603"/>
    </source>
</evidence>
<dbReference type="Gene3D" id="1.10.10.10">
    <property type="entry name" value="Winged helix-like DNA-binding domain superfamily/Winged helix DNA-binding domain"/>
    <property type="match status" value="1"/>
</dbReference>
<evidence type="ECO:0000256" key="1">
    <source>
        <dbReference type="ARBA" id="ARBA00001286"/>
    </source>
</evidence>
<name>A0ABW0Q018_9HYPH</name>
<sequence>MNFHALTAGRQKMRLTMETISTPIGDMRLAADADGFLRAADFADCDDRLAALLQRRFGVEGFSLTPGKLAPAIGDAFAAYFEGEISAIDRIQVKTGGTAFQQTVWQALRAIAPGSALAYGRLAEQLGKPQSARAVGHANGANPFNIVIPCHRLVGANGALTGYAGGIHRKRWLLDHEARHAPSA</sequence>
<dbReference type="InterPro" id="IPR036388">
    <property type="entry name" value="WH-like_DNA-bd_sf"/>
</dbReference>